<dbReference type="EMBL" id="NMUH01000263">
    <property type="protein sequence ID" value="MQL75747.1"/>
    <property type="molecule type" value="Genomic_DNA"/>
</dbReference>
<dbReference type="Proteomes" id="UP000652761">
    <property type="component" value="Unassembled WGS sequence"/>
</dbReference>
<gene>
    <name evidence="2" type="ORF">Taro_008110</name>
</gene>
<keyword evidence="1" id="KW-1133">Transmembrane helix</keyword>
<proteinExistence type="predicted"/>
<dbReference type="AlphaFoldDB" id="A0A843U0Z4"/>
<evidence type="ECO:0000313" key="2">
    <source>
        <dbReference type="EMBL" id="MQL75747.1"/>
    </source>
</evidence>
<comment type="caution">
    <text evidence="2">The sequence shown here is derived from an EMBL/GenBank/DDBJ whole genome shotgun (WGS) entry which is preliminary data.</text>
</comment>
<feature type="transmembrane region" description="Helical" evidence="1">
    <location>
        <begin position="46"/>
        <end position="65"/>
    </location>
</feature>
<keyword evidence="3" id="KW-1185">Reference proteome</keyword>
<accession>A0A843U0Z4</accession>
<evidence type="ECO:0000256" key="1">
    <source>
        <dbReference type="SAM" id="Phobius"/>
    </source>
</evidence>
<protein>
    <submittedName>
        <fullName evidence="2">Uncharacterized protein</fullName>
    </submittedName>
</protein>
<name>A0A843U0Z4_COLES</name>
<keyword evidence="1" id="KW-0472">Membrane</keyword>
<keyword evidence="1" id="KW-0812">Transmembrane</keyword>
<organism evidence="2 3">
    <name type="scientific">Colocasia esculenta</name>
    <name type="common">Wild taro</name>
    <name type="synonym">Arum esculentum</name>
    <dbReference type="NCBI Taxonomy" id="4460"/>
    <lineage>
        <taxon>Eukaryota</taxon>
        <taxon>Viridiplantae</taxon>
        <taxon>Streptophyta</taxon>
        <taxon>Embryophyta</taxon>
        <taxon>Tracheophyta</taxon>
        <taxon>Spermatophyta</taxon>
        <taxon>Magnoliopsida</taxon>
        <taxon>Liliopsida</taxon>
        <taxon>Araceae</taxon>
        <taxon>Aroideae</taxon>
        <taxon>Colocasieae</taxon>
        <taxon>Colocasia</taxon>
    </lineage>
</organism>
<reference evidence="2" key="1">
    <citation type="submission" date="2017-07" db="EMBL/GenBank/DDBJ databases">
        <title>Taro Niue Genome Assembly and Annotation.</title>
        <authorList>
            <person name="Atibalentja N."/>
            <person name="Keating K."/>
            <person name="Fields C.J."/>
        </authorList>
    </citation>
    <scope>NUCLEOTIDE SEQUENCE</scope>
    <source>
        <strain evidence="2">Niue_2</strain>
        <tissue evidence="2">Leaf</tissue>
    </source>
</reference>
<evidence type="ECO:0000313" key="3">
    <source>
        <dbReference type="Proteomes" id="UP000652761"/>
    </source>
</evidence>
<sequence>MAKQSFNQFCSARGGCCGIFAGRFDCFEVCLACSRCKDPAWSGGNAGIALFFAFFVKVGEFALFYTV</sequence>